<feature type="transmembrane region" description="Helical" evidence="6">
    <location>
        <begin position="241"/>
        <end position="261"/>
    </location>
</feature>
<dbReference type="PANTHER" id="PTHR21716:SF4">
    <property type="entry name" value="TRANSMEMBRANE PROTEIN 245"/>
    <property type="match status" value="1"/>
</dbReference>
<dbReference type="InterPro" id="IPR002549">
    <property type="entry name" value="AI-2E-like"/>
</dbReference>
<reference evidence="7" key="1">
    <citation type="submission" date="2020-04" db="EMBL/GenBank/DDBJ databases">
        <authorList>
            <person name="Zhang T."/>
        </authorList>
    </citation>
    <scope>NUCLEOTIDE SEQUENCE</scope>
    <source>
        <strain evidence="7">HKST-UBA11</strain>
    </source>
</reference>
<dbReference type="Proteomes" id="UP000754563">
    <property type="component" value="Unassembled WGS sequence"/>
</dbReference>
<evidence type="ECO:0000256" key="4">
    <source>
        <dbReference type="ARBA" id="ARBA00022989"/>
    </source>
</evidence>
<feature type="transmembrane region" description="Helical" evidence="6">
    <location>
        <begin position="12"/>
        <end position="28"/>
    </location>
</feature>
<feature type="transmembrane region" description="Helical" evidence="6">
    <location>
        <begin position="65"/>
        <end position="87"/>
    </location>
</feature>
<sequence length="358" mass="40096">MTVQGIQLHRVFFYLLLAGVLYLNYQLISPFLSIALLSFFVAILVSPVYNFFFRKTGKRSKLSATFSMIVVLVGVLVPFALIVNMIVSQSIEFSKDIRDAIEQENITFDGAIDRVNMSIAKVPFTDFQVTEDEVTSLVLDSVNAIPNFLVENIDNISSGSVTVVLNLVLFFLFLATFIPNQQHIIDFLKRISPLDDEIDDLYIQRVLAMSKSMLEGTFLIAFVQATVTGVVMWIVGVDYVIFWTILMMFFGIIPMFGTGFIAVPIGLFLVLTGSVWQGVTVILFSMIIVSQIDNVLRVTLVPKNAKMHPVLTLIALIGGIRYFGMLGFLYGPILMILLVTTIEIYIKYYHTSDDSGKL</sequence>
<dbReference type="EMBL" id="JAGQLH010000010">
    <property type="protein sequence ID" value="MCA9385253.1"/>
    <property type="molecule type" value="Genomic_DNA"/>
</dbReference>
<evidence type="ECO:0000256" key="1">
    <source>
        <dbReference type="ARBA" id="ARBA00004141"/>
    </source>
</evidence>
<evidence type="ECO:0000256" key="5">
    <source>
        <dbReference type="ARBA" id="ARBA00023136"/>
    </source>
</evidence>
<organism evidence="7 8">
    <name type="scientific">Candidatus Dojkabacteria bacterium</name>
    <dbReference type="NCBI Taxonomy" id="2099670"/>
    <lineage>
        <taxon>Bacteria</taxon>
        <taxon>Candidatus Dojkabacteria</taxon>
    </lineage>
</organism>
<name>A0A955L786_9BACT</name>
<evidence type="ECO:0000256" key="2">
    <source>
        <dbReference type="ARBA" id="ARBA00009773"/>
    </source>
</evidence>
<comment type="caution">
    <text evidence="7">The sequence shown here is derived from an EMBL/GenBank/DDBJ whole genome shotgun (WGS) entry which is preliminary data.</text>
</comment>
<dbReference type="Pfam" id="PF01594">
    <property type="entry name" value="AI-2E_transport"/>
    <property type="match status" value="1"/>
</dbReference>
<comment type="subcellular location">
    <subcellularLocation>
        <location evidence="1">Membrane</location>
        <topology evidence="1">Multi-pass membrane protein</topology>
    </subcellularLocation>
</comment>
<dbReference type="GO" id="GO:0016020">
    <property type="term" value="C:membrane"/>
    <property type="evidence" value="ECO:0007669"/>
    <property type="project" value="UniProtKB-SubCell"/>
</dbReference>
<reference evidence="7" key="2">
    <citation type="journal article" date="2021" name="Microbiome">
        <title>Successional dynamics and alternative stable states in a saline activated sludge microbial community over 9 years.</title>
        <authorList>
            <person name="Wang Y."/>
            <person name="Ye J."/>
            <person name="Ju F."/>
            <person name="Liu L."/>
            <person name="Boyd J.A."/>
            <person name="Deng Y."/>
            <person name="Parks D.H."/>
            <person name="Jiang X."/>
            <person name="Yin X."/>
            <person name="Woodcroft B.J."/>
            <person name="Tyson G.W."/>
            <person name="Hugenholtz P."/>
            <person name="Polz M.F."/>
            <person name="Zhang T."/>
        </authorList>
    </citation>
    <scope>NUCLEOTIDE SEQUENCE</scope>
    <source>
        <strain evidence="7">HKST-UBA11</strain>
    </source>
</reference>
<evidence type="ECO:0000313" key="7">
    <source>
        <dbReference type="EMBL" id="MCA9385253.1"/>
    </source>
</evidence>
<keyword evidence="4 6" id="KW-1133">Transmembrane helix</keyword>
<keyword evidence="3 6" id="KW-0812">Transmembrane</keyword>
<feature type="transmembrane region" description="Helical" evidence="6">
    <location>
        <begin position="310"/>
        <end position="339"/>
    </location>
</feature>
<feature type="transmembrane region" description="Helical" evidence="6">
    <location>
        <begin position="213"/>
        <end position="235"/>
    </location>
</feature>
<dbReference type="PANTHER" id="PTHR21716">
    <property type="entry name" value="TRANSMEMBRANE PROTEIN"/>
    <property type="match status" value="1"/>
</dbReference>
<evidence type="ECO:0000256" key="3">
    <source>
        <dbReference type="ARBA" id="ARBA00022692"/>
    </source>
</evidence>
<feature type="transmembrane region" description="Helical" evidence="6">
    <location>
        <begin position="34"/>
        <end position="53"/>
    </location>
</feature>
<feature type="transmembrane region" description="Helical" evidence="6">
    <location>
        <begin position="156"/>
        <end position="178"/>
    </location>
</feature>
<protein>
    <submittedName>
        <fullName evidence="7">AI-2E family transporter</fullName>
    </submittedName>
</protein>
<dbReference type="AlphaFoldDB" id="A0A955L786"/>
<proteinExistence type="inferred from homology"/>
<gene>
    <name evidence="7" type="ORF">KC717_01250</name>
</gene>
<comment type="similarity">
    <text evidence="2">Belongs to the autoinducer-2 exporter (AI-2E) (TC 2.A.86) family.</text>
</comment>
<keyword evidence="5 6" id="KW-0472">Membrane</keyword>
<evidence type="ECO:0000313" key="8">
    <source>
        <dbReference type="Proteomes" id="UP000754563"/>
    </source>
</evidence>
<accession>A0A955L786</accession>
<evidence type="ECO:0000256" key="6">
    <source>
        <dbReference type="SAM" id="Phobius"/>
    </source>
</evidence>
<feature type="transmembrane region" description="Helical" evidence="6">
    <location>
        <begin position="268"/>
        <end position="290"/>
    </location>
</feature>